<keyword evidence="4" id="KW-1185">Reference proteome</keyword>
<dbReference type="AlphaFoldDB" id="A0A848H1R9"/>
<dbReference type="Gene3D" id="3.40.50.300">
    <property type="entry name" value="P-loop containing nucleotide triphosphate hydrolases"/>
    <property type="match status" value="2"/>
</dbReference>
<dbReference type="InterPro" id="IPR051347">
    <property type="entry name" value="Circadian_clock_KaiC-rel"/>
</dbReference>
<feature type="domain" description="KaiC" evidence="2">
    <location>
        <begin position="16"/>
        <end position="255"/>
    </location>
</feature>
<dbReference type="CDD" id="cd19485">
    <property type="entry name" value="KaiC-N"/>
    <property type="match status" value="1"/>
</dbReference>
<dbReference type="PANTHER" id="PTHR42926">
    <property type="match status" value="1"/>
</dbReference>
<evidence type="ECO:0000259" key="2">
    <source>
        <dbReference type="PROSITE" id="PS51146"/>
    </source>
</evidence>
<protein>
    <submittedName>
        <fullName evidence="3">Circadian clock protein KaiC</fullName>
    </submittedName>
</protein>
<sequence>MAKRSTKSAPPPQALKKTPTGITGLDEITEGGLPQGRPTLVCGAAGCGKTMLAAEFIVRGAVEYDEPGVIVTFEESAQELSDNMRSLGFDLDKLQRQRKVVLDYVRVERSEIQETGEYDLEGLFIRLGHAIDSIGAKRVALDTIEALFAGLPNEAILRAELRRLFHWLKEKGVTAVITGERGDGTLTRYGLEEYVADCVILLDHRIVDQVSTRRLRIVKYRGSSHGTNEYPFLIGSTGVSVLPITSLRLDHKATDKRLGTGIPGLDEMFDGKGVFKGSSILVSGTPGTGKSSIAASFANAACMRGERALLFAYEESESQVLRNMRSIGLDLAPWVRQGLLQIHASRPTLHGLEQHLVLMYELIRDFKPSVVVVDPISNLSNQHDDVGLKPTLMRLIDYLKQQGVTAMFTSLTSDAKNEVATSEVGVSSLMDTWLLLTNLAYNGERTRTLQVLKSRGMYHSNQVREFIFSDAGVDLVDVYLSGDRVLTGTARIAKEAQELAASQLRGTDHERRLRDLATRRRALDAQIAALNAEADERAGELQFAIAREKFEAESVASRARDIAAASGRQKSSHAAVLPGRKPAGSAR</sequence>
<dbReference type="InterPro" id="IPR047221">
    <property type="entry name" value="KaiC_N"/>
</dbReference>
<dbReference type="InterPro" id="IPR010624">
    <property type="entry name" value="KaiC_dom"/>
</dbReference>
<dbReference type="SMART" id="SM00382">
    <property type="entry name" value="AAA"/>
    <property type="match status" value="2"/>
</dbReference>
<dbReference type="NCBIfam" id="NF006799">
    <property type="entry name" value="PRK09302.1"/>
    <property type="match status" value="1"/>
</dbReference>
<feature type="region of interest" description="Disordered" evidence="1">
    <location>
        <begin position="561"/>
        <end position="587"/>
    </location>
</feature>
<dbReference type="SUPFAM" id="SSF52540">
    <property type="entry name" value="P-loop containing nucleoside triphosphate hydrolases"/>
    <property type="match status" value="2"/>
</dbReference>
<evidence type="ECO:0000313" key="4">
    <source>
        <dbReference type="Proteomes" id="UP000541185"/>
    </source>
</evidence>
<dbReference type="RefSeq" id="WP_169418626.1">
    <property type="nucleotide sequence ID" value="NZ_JABBFX010000001.1"/>
</dbReference>
<gene>
    <name evidence="3" type="primary">kaiC</name>
    <name evidence="3" type="ORF">HHL11_12130</name>
</gene>
<dbReference type="InterPro" id="IPR014774">
    <property type="entry name" value="KaiC-like_dom"/>
</dbReference>
<dbReference type="PROSITE" id="PS51146">
    <property type="entry name" value="KAIC"/>
    <property type="match status" value="2"/>
</dbReference>
<proteinExistence type="predicted"/>
<dbReference type="PANTHER" id="PTHR42926:SF1">
    <property type="entry name" value="CIRCADIAN CLOCK OSCILLATOR PROTEIN KAIC 1"/>
    <property type="match status" value="1"/>
</dbReference>
<feature type="region of interest" description="Disordered" evidence="1">
    <location>
        <begin position="1"/>
        <end position="23"/>
    </location>
</feature>
<evidence type="ECO:0000313" key="3">
    <source>
        <dbReference type="EMBL" id="NML44504.1"/>
    </source>
</evidence>
<comment type="caution">
    <text evidence="3">The sequence shown here is derived from an EMBL/GenBank/DDBJ whole genome shotgun (WGS) entry which is preliminary data.</text>
</comment>
<dbReference type="InterPro" id="IPR003593">
    <property type="entry name" value="AAA+_ATPase"/>
</dbReference>
<dbReference type="PRINTS" id="PR01874">
    <property type="entry name" value="DNAREPAIRADA"/>
</dbReference>
<dbReference type="GO" id="GO:0005524">
    <property type="term" value="F:ATP binding"/>
    <property type="evidence" value="ECO:0007669"/>
    <property type="project" value="InterPro"/>
</dbReference>
<evidence type="ECO:0000256" key="1">
    <source>
        <dbReference type="SAM" id="MobiDB-lite"/>
    </source>
</evidence>
<organism evidence="3 4">
    <name type="scientific">Ramlibacter agri</name>
    <dbReference type="NCBI Taxonomy" id="2728837"/>
    <lineage>
        <taxon>Bacteria</taxon>
        <taxon>Pseudomonadati</taxon>
        <taxon>Pseudomonadota</taxon>
        <taxon>Betaproteobacteria</taxon>
        <taxon>Burkholderiales</taxon>
        <taxon>Comamonadaceae</taxon>
        <taxon>Ramlibacter</taxon>
    </lineage>
</organism>
<dbReference type="Proteomes" id="UP000541185">
    <property type="component" value="Unassembled WGS sequence"/>
</dbReference>
<feature type="domain" description="KaiC" evidence="2">
    <location>
        <begin position="256"/>
        <end position="489"/>
    </location>
</feature>
<dbReference type="InterPro" id="IPR027417">
    <property type="entry name" value="P-loop_NTPase"/>
</dbReference>
<accession>A0A848H1R9</accession>
<dbReference type="EMBL" id="JABBFX010000001">
    <property type="protein sequence ID" value="NML44504.1"/>
    <property type="molecule type" value="Genomic_DNA"/>
</dbReference>
<dbReference type="Pfam" id="PF06745">
    <property type="entry name" value="ATPase"/>
    <property type="match status" value="2"/>
</dbReference>
<reference evidence="3 4" key="1">
    <citation type="submission" date="2020-04" db="EMBL/GenBank/DDBJ databases">
        <title>Ramlibacter sp. G-1-2-2 isolated from soil.</title>
        <authorList>
            <person name="Dahal R.H."/>
        </authorList>
    </citation>
    <scope>NUCLEOTIDE SEQUENCE [LARGE SCALE GENOMIC DNA]</scope>
    <source>
        <strain evidence="3 4">G-1-2-2</strain>
    </source>
</reference>
<name>A0A848H1R9_9BURK</name>